<evidence type="ECO:0000313" key="2">
    <source>
        <dbReference type="Proteomes" id="UP001575622"/>
    </source>
</evidence>
<name>A0ABV4UX02_9BACL</name>
<protein>
    <submittedName>
        <fullName evidence="1">Uncharacterized protein</fullName>
    </submittedName>
</protein>
<evidence type="ECO:0000313" key="1">
    <source>
        <dbReference type="EMBL" id="MFB0841634.1"/>
    </source>
</evidence>
<keyword evidence="2" id="KW-1185">Reference proteome</keyword>
<accession>A0ABV4UX02</accession>
<sequence length="58" mass="6158">MCKVDLGIWHGELFPLLGPNGTDKTTTPYTDDDAAGWGTVRISGCDVESFGPADAVCR</sequence>
<dbReference type="RefSeq" id="WP_373949172.1">
    <property type="nucleotide sequence ID" value="NZ_JBHDLN010000002.1"/>
</dbReference>
<reference evidence="1 2" key="1">
    <citation type="submission" date="2024-09" db="EMBL/GenBank/DDBJ databases">
        <authorList>
            <person name="Makale K.P.P."/>
            <person name="Makhzoum A."/>
            <person name="Rantong G."/>
            <person name="Rahube T.O."/>
        </authorList>
    </citation>
    <scope>NUCLEOTIDE SEQUENCE [LARGE SCALE GENOMIC DNA]</scope>
    <source>
        <strain evidence="1 2">KM_D13</strain>
    </source>
</reference>
<proteinExistence type="predicted"/>
<comment type="caution">
    <text evidence="1">The sequence shown here is derived from an EMBL/GenBank/DDBJ whole genome shotgun (WGS) entry which is preliminary data.</text>
</comment>
<gene>
    <name evidence="1" type="ORF">ACEU3E_05600</name>
</gene>
<dbReference type="Proteomes" id="UP001575622">
    <property type="component" value="Unassembled WGS sequence"/>
</dbReference>
<organism evidence="1 2">
    <name type="scientific">Paenibacillus oleatilyticus</name>
    <dbReference type="NCBI Taxonomy" id="2594886"/>
    <lineage>
        <taxon>Bacteria</taxon>
        <taxon>Bacillati</taxon>
        <taxon>Bacillota</taxon>
        <taxon>Bacilli</taxon>
        <taxon>Bacillales</taxon>
        <taxon>Paenibacillaceae</taxon>
        <taxon>Paenibacillus</taxon>
    </lineage>
</organism>
<dbReference type="EMBL" id="JBHDLN010000002">
    <property type="protein sequence ID" value="MFB0841634.1"/>
    <property type="molecule type" value="Genomic_DNA"/>
</dbReference>